<name>A0A8T2KIL5_9PIPI</name>
<keyword evidence="5" id="KW-0812">Transmembrane</keyword>
<dbReference type="PANTHER" id="PTHR45911:SF3">
    <property type="entry name" value="DYSFERLIN-RELATED"/>
    <property type="match status" value="1"/>
</dbReference>
<proteinExistence type="inferred from homology"/>
<dbReference type="OrthoDB" id="5973539at2759"/>
<dbReference type="InterPro" id="IPR013583">
    <property type="entry name" value="MCTP_C"/>
</dbReference>
<sequence length="176" mass="20643">MLTLQSSKIFLLVVWNFELYMSPWHCCLLAWNYFLMLSGKDYRSHDMECEKKGFMNKLYAIQEVCVSVQNVLDEVASVGERIKNTFNWTVPFLTWLAIIALCLLTAVLYLIPLRYIVLLWGINKFTKKIRCPYVIDNNELLDFLSRVPSDVQVVQFRELKPDPRESPSKRKKNNLG</sequence>
<accession>A0A8T2KIL5</accession>
<dbReference type="Pfam" id="PF08372">
    <property type="entry name" value="PRT_C"/>
    <property type="match status" value="1"/>
</dbReference>
<dbReference type="EMBL" id="JAACNH010000001">
    <property type="protein sequence ID" value="KAG8456373.1"/>
    <property type="molecule type" value="Genomic_DNA"/>
</dbReference>
<evidence type="ECO:0000256" key="1">
    <source>
        <dbReference type="ARBA" id="ARBA00007923"/>
    </source>
</evidence>
<dbReference type="GO" id="GO:0005509">
    <property type="term" value="F:calcium ion binding"/>
    <property type="evidence" value="ECO:0007669"/>
    <property type="project" value="TreeGrafter"/>
</dbReference>
<evidence type="ECO:0000256" key="2">
    <source>
        <dbReference type="ARBA" id="ARBA00022723"/>
    </source>
</evidence>
<dbReference type="GO" id="GO:0030672">
    <property type="term" value="C:synaptic vesicle membrane"/>
    <property type="evidence" value="ECO:0007669"/>
    <property type="project" value="TreeGrafter"/>
</dbReference>
<keyword evidence="4" id="KW-0106">Calcium</keyword>
<comment type="caution">
    <text evidence="7">The sequence shown here is derived from an EMBL/GenBank/DDBJ whole genome shotgun (WGS) entry which is preliminary data.</text>
</comment>
<keyword evidence="2" id="KW-0479">Metal-binding</keyword>
<feature type="transmembrane region" description="Helical" evidence="5">
    <location>
        <begin position="9"/>
        <end position="34"/>
    </location>
</feature>
<dbReference type="AlphaFoldDB" id="A0A8T2KIL5"/>
<protein>
    <recommendedName>
        <fullName evidence="6">Multiple C2 domain-containing protein</fullName>
    </recommendedName>
</protein>
<organism evidence="7 8">
    <name type="scientific">Hymenochirus boettgeri</name>
    <name type="common">Congo dwarf clawed frog</name>
    <dbReference type="NCBI Taxonomy" id="247094"/>
    <lineage>
        <taxon>Eukaryota</taxon>
        <taxon>Metazoa</taxon>
        <taxon>Chordata</taxon>
        <taxon>Craniata</taxon>
        <taxon>Vertebrata</taxon>
        <taxon>Euteleostomi</taxon>
        <taxon>Amphibia</taxon>
        <taxon>Batrachia</taxon>
        <taxon>Anura</taxon>
        <taxon>Pipoidea</taxon>
        <taxon>Pipidae</taxon>
        <taxon>Pipinae</taxon>
        <taxon>Hymenochirus</taxon>
    </lineage>
</organism>
<gene>
    <name evidence="7" type="ORF">GDO86_002234</name>
</gene>
<evidence type="ECO:0000313" key="7">
    <source>
        <dbReference type="EMBL" id="KAG8456373.1"/>
    </source>
</evidence>
<keyword evidence="5" id="KW-1133">Transmembrane helix</keyword>
<dbReference type="PANTHER" id="PTHR45911">
    <property type="entry name" value="C2 DOMAIN-CONTAINING PROTEIN"/>
    <property type="match status" value="1"/>
</dbReference>
<dbReference type="Proteomes" id="UP000812440">
    <property type="component" value="Chromosome 1"/>
</dbReference>
<dbReference type="GO" id="GO:0046928">
    <property type="term" value="P:regulation of neurotransmitter secretion"/>
    <property type="evidence" value="ECO:0007669"/>
    <property type="project" value="TreeGrafter"/>
</dbReference>
<keyword evidence="5" id="KW-0472">Membrane</keyword>
<feature type="transmembrane region" description="Helical" evidence="5">
    <location>
        <begin position="92"/>
        <end position="120"/>
    </location>
</feature>
<evidence type="ECO:0000256" key="3">
    <source>
        <dbReference type="ARBA" id="ARBA00022737"/>
    </source>
</evidence>
<keyword evidence="8" id="KW-1185">Reference proteome</keyword>
<reference evidence="7" key="1">
    <citation type="thesis" date="2020" institute="ProQuest LLC" country="789 East Eisenhower Parkway, Ann Arbor, MI, USA">
        <title>Comparative Genomics and Chromosome Evolution.</title>
        <authorList>
            <person name="Mudd A.B."/>
        </authorList>
    </citation>
    <scope>NUCLEOTIDE SEQUENCE</scope>
    <source>
        <strain evidence="7">Female2</strain>
        <tissue evidence="7">Blood</tissue>
    </source>
</reference>
<comment type="similarity">
    <text evidence="1">Belongs to the MCTP family.</text>
</comment>
<evidence type="ECO:0000259" key="6">
    <source>
        <dbReference type="Pfam" id="PF08372"/>
    </source>
</evidence>
<feature type="domain" description="Multiple C2" evidence="6">
    <location>
        <begin position="61"/>
        <end position="150"/>
    </location>
</feature>
<evidence type="ECO:0000313" key="8">
    <source>
        <dbReference type="Proteomes" id="UP000812440"/>
    </source>
</evidence>
<evidence type="ECO:0000256" key="4">
    <source>
        <dbReference type="ARBA" id="ARBA00022837"/>
    </source>
</evidence>
<evidence type="ECO:0000256" key="5">
    <source>
        <dbReference type="SAM" id="Phobius"/>
    </source>
</evidence>
<keyword evidence="3" id="KW-0677">Repeat</keyword>